<dbReference type="STRING" id="5722.A2DU71"/>
<dbReference type="Proteomes" id="UP000001542">
    <property type="component" value="Unassembled WGS sequence"/>
</dbReference>
<evidence type="ECO:0000259" key="2">
    <source>
        <dbReference type="PROSITE" id="PS50177"/>
    </source>
</evidence>
<reference evidence="3" key="1">
    <citation type="submission" date="2006-10" db="EMBL/GenBank/DDBJ databases">
        <authorList>
            <person name="Amadeo P."/>
            <person name="Zhao Q."/>
            <person name="Wortman J."/>
            <person name="Fraser-Liggett C."/>
            <person name="Carlton J."/>
        </authorList>
    </citation>
    <scope>NUCLEOTIDE SEQUENCE</scope>
    <source>
        <strain evidence="3">G3</strain>
    </source>
</reference>
<dbReference type="AlphaFoldDB" id="A2DU71"/>
<dbReference type="Gene3D" id="3.10.450.50">
    <property type="match status" value="1"/>
</dbReference>
<keyword evidence="4" id="KW-1185">Reference proteome</keyword>
<dbReference type="KEGG" id="tva:4774071"/>
<dbReference type="GO" id="GO:0005737">
    <property type="term" value="C:cytoplasm"/>
    <property type="evidence" value="ECO:0007669"/>
    <property type="project" value="UniProtKB-ARBA"/>
</dbReference>
<accession>A2DU71</accession>
<feature type="domain" description="NTF2" evidence="2">
    <location>
        <begin position="6"/>
        <end position="118"/>
    </location>
</feature>
<dbReference type="PANTHER" id="PTHR10693:SF20">
    <property type="entry name" value="AT27578P"/>
    <property type="match status" value="1"/>
</dbReference>
<reference evidence="3" key="2">
    <citation type="journal article" date="2007" name="Science">
        <title>Draft genome sequence of the sexually transmitted pathogen Trichomonas vaginalis.</title>
        <authorList>
            <person name="Carlton J.M."/>
            <person name="Hirt R.P."/>
            <person name="Silva J.C."/>
            <person name="Delcher A.L."/>
            <person name="Schatz M."/>
            <person name="Zhao Q."/>
            <person name="Wortman J.R."/>
            <person name="Bidwell S.L."/>
            <person name="Alsmark U.C.M."/>
            <person name="Besteiro S."/>
            <person name="Sicheritz-Ponten T."/>
            <person name="Noel C.J."/>
            <person name="Dacks J.B."/>
            <person name="Foster P.G."/>
            <person name="Simillion C."/>
            <person name="Van de Peer Y."/>
            <person name="Miranda-Saavedra D."/>
            <person name="Barton G.J."/>
            <person name="Westrop G.D."/>
            <person name="Mueller S."/>
            <person name="Dessi D."/>
            <person name="Fiori P.L."/>
            <person name="Ren Q."/>
            <person name="Paulsen I."/>
            <person name="Zhang H."/>
            <person name="Bastida-Corcuera F.D."/>
            <person name="Simoes-Barbosa A."/>
            <person name="Brown M.T."/>
            <person name="Hayes R.D."/>
            <person name="Mukherjee M."/>
            <person name="Okumura C.Y."/>
            <person name="Schneider R."/>
            <person name="Smith A.J."/>
            <person name="Vanacova S."/>
            <person name="Villalvazo M."/>
            <person name="Haas B.J."/>
            <person name="Pertea M."/>
            <person name="Feldblyum T.V."/>
            <person name="Utterback T.R."/>
            <person name="Shu C.L."/>
            <person name="Osoegawa K."/>
            <person name="de Jong P.J."/>
            <person name="Hrdy I."/>
            <person name="Horvathova L."/>
            <person name="Zubacova Z."/>
            <person name="Dolezal P."/>
            <person name="Malik S.B."/>
            <person name="Logsdon J.M. Jr."/>
            <person name="Henze K."/>
            <person name="Gupta A."/>
            <person name="Wang C.C."/>
            <person name="Dunne R.L."/>
            <person name="Upcroft J.A."/>
            <person name="Upcroft P."/>
            <person name="White O."/>
            <person name="Salzberg S.L."/>
            <person name="Tang P."/>
            <person name="Chiu C.-H."/>
            <person name="Lee Y.-S."/>
            <person name="Embley T.M."/>
            <person name="Coombs G.H."/>
            <person name="Mottram J.C."/>
            <person name="Tachezy J."/>
            <person name="Fraser-Liggett C.M."/>
            <person name="Johnson P.J."/>
        </authorList>
    </citation>
    <scope>NUCLEOTIDE SEQUENCE [LARGE SCALE GENOMIC DNA]</scope>
    <source>
        <strain evidence="3">G3</strain>
    </source>
</reference>
<dbReference type="SMR" id="A2DU71"/>
<gene>
    <name evidence="3" type="ORF">TVAG_278300</name>
</gene>
<keyword evidence="1" id="KW-0694">RNA-binding</keyword>
<evidence type="ECO:0000256" key="1">
    <source>
        <dbReference type="ARBA" id="ARBA00022884"/>
    </source>
</evidence>
<dbReference type="InterPro" id="IPR002075">
    <property type="entry name" value="NTF2_dom"/>
</dbReference>
<dbReference type="PROSITE" id="PS50177">
    <property type="entry name" value="NTF2_DOMAIN"/>
    <property type="match status" value="1"/>
</dbReference>
<dbReference type="GO" id="GO:0003723">
    <property type="term" value="F:RNA binding"/>
    <property type="evidence" value="ECO:0007669"/>
    <property type="project" value="UniProtKB-KW"/>
</dbReference>
<dbReference type="InterPro" id="IPR032710">
    <property type="entry name" value="NTF2-like_dom_sf"/>
</dbReference>
<evidence type="ECO:0000313" key="4">
    <source>
        <dbReference type="Proteomes" id="UP000001542"/>
    </source>
</evidence>
<organism evidence="3 4">
    <name type="scientific">Trichomonas vaginalis (strain ATCC PRA-98 / G3)</name>
    <dbReference type="NCBI Taxonomy" id="412133"/>
    <lineage>
        <taxon>Eukaryota</taxon>
        <taxon>Metamonada</taxon>
        <taxon>Parabasalia</taxon>
        <taxon>Trichomonadida</taxon>
        <taxon>Trichomonadidae</taxon>
        <taxon>Trichomonas</taxon>
    </lineage>
</organism>
<protein>
    <recommendedName>
        <fullName evidence="2">NTF2 domain-containing protein</fullName>
    </recommendedName>
</protein>
<sequence length="151" mass="17122">MEEKEVGNHFISTYYNTLAFQPEEIVKFYDSEATIWRSTMESPIGKKLADANDDLLIKIPTGCEVVVTGYSVLPLNGQILVNTNGFILNDNDTELFSQSFVLVEKSKRYFIIADSFSKNNAQQAVNTTAQTFVAQKVEKPKRQNKPNQYNK</sequence>
<dbReference type="Pfam" id="PF02136">
    <property type="entry name" value="NTF2"/>
    <property type="match status" value="1"/>
</dbReference>
<proteinExistence type="predicted"/>
<dbReference type="InterPro" id="IPR018222">
    <property type="entry name" value="Nuclear_transport_factor_2_euk"/>
</dbReference>
<dbReference type="PANTHER" id="PTHR10693">
    <property type="entry name" value="RAS GTPASE-ACTIVATING PROTEIN-BINDING PROTEIN"/>
    <property type="match status" value="1"/>
</dbReference>
<dbReference type="OrthoDB" id="6507044at2759"/>
<evidence type="ECO:0000313" key="3">
    <source>
        <dbReference type="EMBL" id="EAY16064.1"/>
    </source>
</evidence>
<dbReference type="RefSeq" id="XP_001328287.1">
    <property type="nucleotide sequence ID" value="XM_001328252.1"/>
</dbReference>
<dbReference type="InterPro" id="IPR039539">
    <property type="entry name" value="Ras_GTPase_bind_prot"/>
</dbReference>
<name>A2DU71_TRIV3</name>
<dbReference type="VEuPathDB" id="TrichDB:TVAGG3_0438350"/>
<dbReference type="VEuPathDB" id="TrichDB:TVAG_278300"/>
<dbReference type="SUPFAM" id="SSF54427">
    <property type="entry name" value="NTF2-like"/>
    <property type="match status" value="1"/>
</dbReference>
<dbReference type="EMBL" id="DS113247">
    <property type="protein sequence ID" value="EAY16064.1"/>
    <property type="molecule type" value="Genomic_DNA"/>
</dbReference>
<dbReference type="InParanoid" id="A2DU71"/>